<dbReference type="CDD" id="cd01789">
    <property type="entry name" value="Ubl_TBCB"/>
    <property type="match status" value="1"/>
</dbReference>
<evidence type="ECO:0000256" key="2">
    <source>
        <dbReference type="ARBA" id="ARBA00022490"/>
    </source>
</evidence>
<dbReference type="GO" id="GO:0005829">
    <property type="term" value="C:cytosol"/>
    <property type="evidence" value="ECO:0007669"/>
    <property type="project" value="UniProtKB-ARBA"/>
</dbReference>
<dbReference type="PROSITE" id="PS50245">
    <property type="entry name" value="CAP_GLY_2"/>
    <property type="match status" value="1"/>
</dbReference>
<comment type="subcellular location">
    <subcellularLocation>
        <location evidence="1">Cytoplasm</location>
    </subcellularLocation>
</comment>
<dbReference type="Gene3D" id="3.10.20.90">
    <property type="entry name" value="Phosphatidylinositol 3-kinase Catalytic Subunit, Chain A, domain 1"/>
    <property type="match status" value="1"/>
</dbReference>
<dbReference type="PROSITE" id="PS00845">
    <property type="entry name" value="CAP_GLY_1"/>
    <property type="match status" value="1"/>
</dbReference>
<dbReference type="SUPFAM" id="SSF54236">
    <property type="entry name" value="Ubiquitin-like"/>
    <property type="match status" value="1"/>
</dbReference>
<name>A0A4S4LWD9_9AGAM</name>
<dbReference type="OrthoDB" id="5295208at2759"/>
<dbReference type="GO" id="GO:0005938">
    <property type="term" value="C:cell cortex"/>
    <property type="evidence" value="ECO:0007669"/>
    <property type="project" value="TreeGrafter"/>
</dbReference>
<evidence type="ECO:0000313" key="6">
    <source>
        <dbReference type="EMBL" id="THH16685.1"/>
    </source>
</evidence>
<accession>A0A4S4LWD9</accession>
<gene>
    <name evidence="6" type="ORF">EW146_g3994</name>
</gene>
<dbReference type="EMBL" id="SGPL01000146">
    <property type="protein sequence ID" value="THH16685.1"/>
    <property type="molecule type" value="Genomic_DNA"/>
</dbReference>
<reference evidence="6 7" key="1">
    <citation type="submission" date="2019-02" db="EMBL/GenBank/DDBJ databases">
        <title>Genome sequencing of the rare red list fungi Bondarzewia mesenterica.</title>
        <authorList>
            <person name="Buettner E."/>
            <person name="Kellner H."/>
        </authorList>
    </citation>
    <scope>NUCLEOTIDE SEQUENCE [LARGE SCALE GENOMIC DNA]</scope>
    <source>
        <strain evidence="6 7">DSM 108281</strain>
    </source>
</reference>
<dbReference type="GO" id="GO:0035371">
    <property type="term" value="C:microtubule plus-end"/>
    <property type="evidence" value="ECO:0007669"/>
    <property type="project" value="TreeGrafter"/>
</dbReference>
<dbReference type="InterPro" id="IPR036859">
    <property type="entry name" value="CAP-Gly_dom_sf"/>
</dbReference>
<dbReference type="InterPro" id="IPR045172">
    <property type="entry name" value="TBCB_Ubl"/>
</dbReference>
<organism evidence="6 7">
    <name type="scientific">Bondarzewia mesenterica</name>
    <dbReference type="NCBI Taxonomy" id="1095465"/>
    <lineage>
        <taxon>Eukaryota</taxon>
        <taxon>Fungi</taxon>
        <taxon>Dikarya</taxon>
        <taxon>Basidiomycota</taxon>
        <taxon>Agaricomycotina</taxon>
        <taxon>Agaricomycetes</taxon>
        <taxon>Russulales</taxon>
        <taxon>Bondarzewiaceae</taxon>
        <taxon>Bondarzewia</taxon>
    </lineage>
</organism>
<dbReference type="SUPFAM" id="SSF74924">
    <property type="entry name" value="Cap-Gly domain"/>
    <property type="match status" value="1"/>
</dbReference>
<sequence>MSKTVTVFVSSPDTHSERRFDPHMTIGQLKGKLELITGIPVENQRIALFNSDIDVQPVSVLDDDQRPLGFYDIHDFQLLRVEDTNPSVTFTGQLTDVSAVEKFELSDEQYAQRQDSVLAYKQRHKVGRFAPKDQPPQTSVPIVNISVGSRCQVESTEEGFHKRGTVRFVGPTKFGTTGGIWVGVEYDEPFGKNDGSVQGERYFLCRPKYGVFVKPDKVQVGDFPEEEFDLESDEM</sequence>
<dbReference type="GO" id="GO:0007021">
    <property type="term" value="P:tubulin complex assembly"/>
    <property type="evidence" value="ECO:0007669"/>
    <property type="project" value="InterPro"/>
</dbReference>
<dbReference type="GO" id="GO:0051010">
    <property type="term" value="F:microtubule plus-end binding"/>
    <property type="evidence" value="ECO:0007669"/>
    <property type="project" value="TreeGrafter"/>
</dbReference>
<evidence type="ECO:0000256" key="1">
    <source>
        <dbReference type="ARBA" id="ARBA00004496"/>
    </source>
</evidence>
<dbReference type="SMART" id="SM01052">
    <property type="entry name" value="CAP_GLY"/>
    <property type="match status" value="1"/>
</dbReference>
<dbReference type="InterPro" id="IPR029071">
    <property type="entry name" value="Ubiquitin-like_domsf"/>
</dbReference>
<dbReference type="Pfam" id="PF14560">
    <property type="entry name" value="Ubiquitin_2"/>
    <property type="match status" value="1"/>
</dbReference>
<dbReference type="GO" id="GO:0031122">
    <property type="term" value="P:cytoplasmic microtubule organization"/>
    <property type="evidence" value="ECO:0007669"/>
    <property type="project" value="TreeGrafter"/>
</dbReference>
<dbReference type="PANTHER" id="PTHR18916:SF85">
    <property type="entry name" value="TUBULIN-FOLDING COFACTOR B"/>
    <property type="match status" value="1"/>
</dbReference>
<dbReference type="Proteomes" id="UP000310158">
    <property type="component" value="Unassembled WGS sequence"/>
</dbReference>
<evidence type="ECO:0000256" key="4">
    <source>
        <dbReference type="ARBA" id="ARBA00025779"/>
    </source>
</evidence>
<dbReference type="AlphaFoldDB" id="A0A4S4LWD9"/>
<dbReference type="InterPro" id="IPR000626">
    <property type="entry name" value="Ubiquitin-like_dom"/>
</dbReference>
<keyword evidence="2" id="KW-0963">Cytoplasm</keyword>
<comment type="caution">
    <text evidence="6">The sequence shown here is derived from an EMBL/GenBank/DDBJ whole genome shotgun (WGS) entry which is preliminary data.</text>
</comment>
<dbReference type="PANTHER" id="PTHR18916">
    <property type="entry name" value="DYNACTIN 1-RELATED MICROTUBULE-BINDING"/>
    <property type="match status" value="1"/>
</dbReference>
<keyword evidence="3" id="KW-0143">Chaperone</keyword>
<dbReference type="GO" id="GO:0043014">
    <property type="term" value="F:alpha-tubulin binding"/>
    <property type="evidence" value="ECO:0007669"/>
    <property type="project" value="InterPro"/>
</dbReference>
<protein>
    <recommendedName>
        <fullName evidence="5">CAP-Gly domain-containing protein</fullName>
    </recommendedName>
</protein>
<comment type="similarity">
    <text evidence="4">Belongs to the TBCB family.</text>
</comment>
<proteinExistence type="inferred from homology"/>
<dbReference type="FunFam" id="2.30.30.190:FF:000013">
    <property type="entry name" value="Tubulin-folding cofactor B"/>
    <property type="match status" value="1"/>
</dbReference>
<dbReference type="GO" id="GO:0005634">
    <property type="term" value="C:nucleus"/>
    <property type="evidence" value="ECO:0007669"/>
    <property type="project" value="TreeGrafter"/>
</dbReference>
<dbReference type="GO" id="GO:0007023">
    <property type="term" value="P:post-chaperonin tubulin folding pathway"/>
    <property type="evidence" value="ECO:0007669"/>
    <property type="project" value="InterPro"/>
</dbReference>
<dbReference type="InterPro" id="IPR000938">
    <property type="entry name" value="CAP-Gly_domain"/>
</dbReference>
<dbReference type="Gene3D" id="2.30.30.190">
    <property type="entry name" value="CAP Gly-rich-like domain"/>
    <property type="match status" value="1"/>
</dbReference>
<evidence type="ECO:0000313" key="7">
    <source>
        <dbReference type="Proteomes" id="UP000310158"/>
    </source>
</evidence>
<feature type="domain" description="CAP-Gly" evidence="5">
    <location>
        <begin position="179"/>
        <end position="214"/>
    </location>
</feature>
<evidence type="ECO:0000256" key="3">
    <source>
        <dbReference type="ARBA" id="ARBA00023186"/>
    </source>
</evidence>
<keyword evidence="7" id="KW-1185">Reference proteome</keyword>
<dbReference type="Pfam" id="PF01302">
    <property type="entry name" value="CAP_GLY"/>
    <property type="match status" value="1"/>
</dbReference>
<evidence type="ECO:0000259" key="5">
    <source>
        <dbReference type="PROSITE" id="PS50245"/>
    </source>
</evidence>